<evidence type="ECO:0000313" key="5">
    <source>
        <dbReference type="Proteomes" id="UP001324287"/>
    </source>
</evidence>
<feature type="compositionally biased region" description="Low complexity" evidence="2">
    <location>
        <begin position="1"/>
        <end position="33"/>
    </location>
</feature>
<organism evidence="4 5">
    <name type="scientific">Blastococcus brunescens</name>
    <dbReference type="NCBI Taxonomy" id="1564165"/>
    <lineage>
        <taxon>Bacteria</taxon>
        <taxon>Bacillati</taxon>
        <taxon>Actinomycetota</taxon>
        <taxon>Actinomycetes</taxon>
        <taxon>Geodermatophilales</taxon>
        <taxon>Geodermatophilaceae</taxon>
        <taxon>Blastococcus</taxon>
    </lineage>
</organism>
<feature type="compositionally biased region" description="Basic residues" evidence="2">
    <location>
        <begin position="84"/>
        <end position="116"/>
    </location>
</feature>
<feature type="compositionally biased region" description="Low complexity" evidence="2">
    <location>
        <begin position="56"/>
        <end position="76"/>
    </location>
</feature>
<dbReference type="Proteomes" id="UP001324287">
    <property type="component" value="Chromosome"/>
</dbReference>
<feature type="domain" description="PPIase cyclophilin-type" evidence="3">
    <location>
        <begin position="192"/>
        <end position="328"/>
    </location>
</feature>
<feature type="compositionally biased region" description="Basic residues" evidence="2">
    <location>
        <begin position="136"/>
        <end position="146"/>
    </location>
</feature>
<evidence type="ECO:0000313" key="4">
    <source>
        <dbReference type="EMBL" id="WRL66189.1"/>
    </source>
</evidence>
<dbReference type="EC" id="5.2.1.8" evidence="4"/>
<dbReference type="PROSITE" id="PS50072">
    <property type="entry name" value="CSA_PPIASE_2"/>
    <property type="match status" value="1"/>
</dbReference>
<evidence type="ECO:0000256" key="1">
    <source>
        <dbReference type="ARBA" id="ARBA00002388"/>
    </source>
</evidence>
<dbReference type="InterPro" id="IPR029000">
    <property type="entry name" value="Cyclophilin-like_dom_sf"/>
</dbReference>
<dbReference type="Pfam" id="PF00160">
    <property type="entry name" value="Pro_isomerase"/>
    <property type="match status" value="1"/>
</dbReference>
<evidence type="ECO:0000259" key="3">
    <source>
        <dbReference type="PROSITE" id="PS50072"/>
    </source>
</evidence>
<feature type="region of interest" description="Disordered" evidence="2">
    <location>
        <begin position="308"/>
        <end position="330"/>
    </location>
</feature>
<protein>
    <submittedName>
        <fullName evidence="4">Peptidylprolyl isomerase</fullName>
        <ecNumber evidence="4">5.2.1.8</ecNumber>
    </submittedName>
</protein>
<dbReference type="EMBL" id="CP141261">
    <property type="protein sequence ID" value="WRL66189.1"/>
    <property type="molecule type" value="Genomic_DNA"/>
</dbReference>
<evidence type="ECO:0000256" key="2">
    <source>
        <dbReference type="SAM" id="MobiDB-lite"/>
    </source>
</evidence>
<dbReference type="RefSeq" id="WP_324277506.1">
    <property type="nucleotide sequence ID" value="NZ_CP141261.1"/>
</dbReference>
<feature type="compositionally biased region" description="Basic and acidic residues" evidence="2">
    <location>
        <begin position="117"/>
        <end position="135"/>
    </location>
</feature>
<sequence length="330" mass="35176">MSTRAGYAGGWRAPGAAREPAASAPRLAAEQRANGSPIAPAHRPSEEYRTRAHEQAAAPGRPASPAAPAGAPCRAGQEAPPQPGHHRQRGRRPRGGRRRAADHRGVLGRRHRGRGRPHADRAHQRDERRRALDERRRHRHLHVRARRLGEPQPHRRGHAAHARVDPGPGHQHAAHEHRPGRPHPDPRPGEGPCAAASFTYLAQQSFFDGSTCHRLVVQPSFGVLQCGDPTGTGSGGPSYKYAEEVTPETTYPRGTIAMAKTAAPGTTGSQFFLTFTDTTLPPEYTVVGTVDEAGLAVLDQVAAGGIEDVGPEGDGAPAIPVTIDSLSVQS</sequence>
<feature type="compositionally biased region" description="Basic and acidic residues" evidence="2">
    <location>
        <begin position="173"/>
        <end position="188"/>
    </location>
</feature>
<dbReference type="PANTHER" id="PTHR45625">
    <property type="entry name" value="PEPTIDYL-PROLYL CIS-TRANS ISOMERASE-RELATED"/>
    <property type="match status" value="1"/>
</dbReference>
<accession>A0ABZ1B5V5</accession>
<feature type="region of interest" description="Disordered" evidence="2">
    <location>
        <begin position="1"/>
        <end position="192"/>
    </location>
</feature>
<keyword evidence="4" id="KW-0413">Isomerase</keyword>
<comment type="function">
    <text evidence="1">PPIases accelerate the folding of proteins. It catalyzes the cis-trans isomerization of proline imidic peptide bonds in oligopeptides.</text>
</comment>
<keyword evidence="5" id="KW-1185">Reference proteome</keyword>
<proteinExistence type="predicted"/>
<dbReference type="SUPFAM" id="SSF50891">
    <property type="entry name" value="Cyclophilin-like"/>
    <property type="match status" value="1"/>
</dbReference>
<dbReference type="PANTHER" id="PTHR45625:SF3">
    <property type="entry name" value="PEPTIDYL-PROLYL CIS-TRANS ISOMERASE B-RELATED"/>
    <property type="match status" value="1"/>
</dbReference>
<dbReference type="InterPro" id="IPR044666">
    <property type="entry name" value="Cyclophilin_A-like"/>
</dbReference>
<dbReference type="Gene3D" id="2.40.100.10">
    <property type="entry name" value="Cyclophilin-like"/>
    <property type="match status" value="1"/>
</dbReference>
<feature type="compositionally biased region" description="Basic and acidic residues" evidence="2">
    <location>
        <begin position="43"/>
        <end position="54"/>
    </location>
</feature>
<dbReference type="GO" id="GO:0003755">
    <property type="term" value="F:peptidyl-prolyl cis-trans isomerase activity"/>
    <property type="evidence" value="ECO:0007669"/>
    <property type="project" value="UniProtKB-EC"/>
</dbReference>
<gene>
    <name evidence="4" type="ORF">U6N30_12275</name>
</gene>
<reference evidence="4 5" key="1">
    <citation type="submission" date="2023-12" db="EMBL/GenBank/DDBJ databases">
        <title>Blastococcus brunescens sp. nov., an actonobacterium isolated from sandstone collected in sahara desert.</title>
        <authorList>
            <person name="Gtari M."/>
            <person name="Ghodhbane F."/>
        </authorList>
    </citation>
    <scope>NUCLEOTIDE SEQUENCE [LARGE SCALE GENOMIC DNA]</scope>
    <source>
        <strain evidence="4 5">BMG 8361</strain>
    </source>
</reference>
<name>A0ABZ1B5V5_9ACTN</name>
<dbReference type="InterPro" id="IPR002130">
    <property type="entry name" value="Cyclophilin-type_PPIase_dom"/>
</dbReference>